<dbReference type="OrthoDB" id="163747at2759"/>
<dbReference type="PROSITE" id="PS50003">
    <property type="entry name" value="PH_DOMAIN"/>
    <property type="match status" value="1"/>
</dbReference>
<dbReference type="InterPro" id="IPR011993">
    <property type="entry name" value="PH-like_dom_sf"/>
</dbReference>
<evidence type="ECO:0000313" key="7">
    <source>
        <dbReference type="Proteomes" id="UP000332933"/>
    </source>
</evidence>
<feature type="coiled-coil region" evidence="1">
    <location>
        <begin position="765"/>
        <end position="867"/>
    </location>
</feature>
<feature type="compositionally biased region" description="Low complexity" evidence="2">
    <location>
        <begin position="1425"/>
        <end position="1442"/>
    </location>
</feature>
<feature type="region of interest" description="Disordered" evidence="2">
    <location>
        <begin position="961"/>
        <end position="1078"/>
    </location>
</feature>
<feature type="coiled-coil region" evidence="1">
    <location>
        <begin position="317"/>
        <end position="351"/>
    </location>
</feature>
<feature type="region of interest" description="Disordered" evidence="2">
    <location>
        <begin position="1416"/>
        <end position="1448"/>
    </location>
</feature>
<protein>
    <submittedName>
        <fullName evidence="6">Aste57867_12487 protein</fullName>
    </submittedName>
</protein>
<dbReference type="InterPro" id="IPR001849">
    <property type="entry name" value="PH_domain"/>
</dbReference>
<reference evidence="6 7" key="1">
    <citation type="submission" date="2019-03" db="EMBL/GenBank/DDBJ databases">
        <authorList>
            <person name="Gaulin E."/>
            <person name="Dumas B."/>
        </authorList>
    </citation>
    <scope>NUCLEOTIDE SEQUENCE [LARGE SCALE GENOMIC DNA]</scope>
    <source>
        <strain evidence="6">CBS 568.67</strain>
    </source>
</reference>
<feature type="domain" description="PH" evidence="3">
    <location>
        <begin position="1467"/>
        <end position="1574"/>
    </location>
</feature>
<organism evidence="6 7">
    <name type="scientific">Aphanomyces stellatus</name>
    <dbReference type="NCBI Taxonomy" id="120398"/>
    <lineage>
        <taxon>Eukaryota</taxon>
        <taxon>Sar</taxon>
        <taxon>Stramenopiles</taxon>
        <taxon>Oomycota</taxon>
        <taxon>Saprolegniomycetes</taxon>
        <taxon>Saprolegniales</taxon>
        <taxon>Verrucalvaceae</taxon>
        <taxon>Aphanomyces</taxon>
    </lineage>
</organism>
<dbReference type="CDD" id="cd00821">
    <property type="entry name" value="PH"/>
    <property type="match status" value="1"/>
</dbReference>
<feature type="coiled-coil region" evidence="1">
    <location>
        <begin position="1258"/>
        <end position="1341"/>
    </location>
</feature>
<feature type="compositionally biased region" description="Polar residues" evidence="2">
    <location>
        <begin position="1113"/>
        <end position="1142"/>
    </location>
</feature>
<evidence type="ECO:0000313" key="5">
    <source>
        <dbReference type="EMBL" id="KAF0696766.1"/>
    </source>
</evidence>
<dbReference type="Pfam" id="PF00169">
    <property type="entry name" value="PH"/>
    <property type="match status" value="1"/>
</dbReference>
<feature type="region of interest" description="Disordered" evidence="2">
    <location>
        <begin position="622"/>
        <end position="660"/>
    </location>
</feature>
<feature type="compositionally biased region" description="Pro residues" evidence="2">
    <location>
        <begin position="640"/>
        <end position="649"/>
    </location>
</feature>
<dbReference type="SUPFAM" id="SSF50729">
    <property type="entry name" value="PH domain-like"/>
    <property type="match status" value="1"/>
</dbReference>
<dbReference type="PROSITE" id="PS50020">
    <property type="entry name" value="WW_DOMAIN_2"/>
    <property type="match status" value="1"/>
</dbReference>
<keyword evidence="1" id="KW-0175">Coiled coil</keyword>
<evidence type="ECO:0000313" key="6">
    <source>
        <dbReference type="EMBL" id="VFT89338.1"/>
    </source>
</evidence>
<accession>A0A485KWH0</accession>
<evidence type="ECO:0000259" key="4">
    <source>
        <dbReference type="PROSITE" id="PS50020"/>
    </source>
</evidence>
<feature type="compositionally biased region" description="Low complexity" evidence="2">
    <location>
        <begin position="980"/>
        <end position="1002"/>
    </location>
</feature>
<dbReference type="SMART" id="SM00233">
    <property type="entry name" value="PH"/>
    <property type="match status" value="1"/>
</dbReference>
<feature type="region of interest" description="Disordered" evidence="2">
    <location>
        <begin position="1201"/>
        <end position="1222"/>
    </location>
</feature>
<sequence length="1595" mass="178581">MAESRRKDGGSFVERDPKLSKIDSVRKNSAKRRMSVEARVSENKIITIGDYHTPLPDGWSYRESTKHKGKWYYISPAGQAQWIPPLVKTGRLYEWKLQLFIEFGPGTLGMNLKAVDALPDTLWTQFQVEIHTLRKLGNGHASPAEIYNWSVKPDRRIYAGFRIVEIAGTSVAGFTYMEVIEKINRTPRPITIGFCDCHRGLVGDPDDDDEFDDEALQSVYQQRFNTMESEYMMTMVLTELDKELWSLDTKRLEGVELTTHAKCKRLRKEMAVMTSATAHLQAAVDEFVHEKNKIQGQLDKLDMQEHAQLASNEELRAQELVRRQHALKRAIDEATEENERLMDEHGAQTVELEQLYARLDKDESNNVLLMTKTQLYDEYGVKRSPFIVEDLHLLFFTLEEAAIVEEQEVARGEAEVAQLKRHVAALEKDGVHAKVESAASDGSSIRDLEMKLEWLRDQLKKTTVSIAKAEKRGKAKAVKGGYRRKNLLKIEYQLVQDELQTKQQQLGPQATCPEEPQLLEEKTEYLRQALRDVVTMAAKCPKDQQQLYLDRRAFLKSELDHVMDRCLELGLPINTMRRSSLGAAPILSDRMSVLESSRSAFSIEDESPPGTPVYYPESLTPPIMAGSETPPLQQEEEAPMTPPLNPQTPPLVENQTPPLKPETPPFPSLAVQEELPLPLMALNPPVAPVEARQRLSSSMEVDFDEHVGRFSNQLSQALTALSKQPGPAVASRVSERFSVYSLHDSEDGDTVSVWSEMSLPPPSKIERLKTDLRNVVANIARANKDKDTKMATKLMKERNQIKSELALAQDEIAVDELQQDLREVAVRITQATRHNDRTAVDEYMRRRADLKLHLQAAEEALAKSRREAKPLDELKNELRAVVKKLQKPNLAKVDIEALTAEKAELKVLIMAKQPTLVPNPAKDVEALKNELRKVVSNITVASKENDAKLVEKLMRRRSELKAALTKAQDQERRSSDKLSRGSSGSSHSSQNSSFASQPPSQSTETKPPPKNQSFVGGYKFKPTHAQSFHGGGGPVVPQATFGVHQSFSGHPSSAGPKPKASLHQSFAGQPHKPSQPMREPVRVVRLNESFNASSKSRQNESFVSDPSPKHQARNGQNAPSRANESFLSTDSANSLHDSNSSVGSNEGLMSAAKIAQAALVAYREELAGVLKAIEKTSSERTFKKLLGQRDELKARIAATEAQLRNEDDDDDEAPLPPIPPLQPEWDVIQVKNFIETLQQDLRVVVKESHRSPAYMTRRSDLKAAINTALDRIKELKEEKARRTNPAARMDKETLKRHIDTLRQDMRQLDAGIAQAPTEAVKSKLSAQRSSTKLQLRQAQEALVALVRPKVVELEQPPPAQSTIPKVDSTEAKMLETYIAAIKADLATVAAQIAETASVPSIQAMHVRRQSDLKKNLREAQDKLQARSSSSSAAMRSSGQPSSVDDKDEAVEIDETMTTRMTQVYQNVAEKAGYLEYIPQKLKLFRQGKVLWFKLETSGCLLWYKSPSDTRLRGMVDLAQTQTRSVKVSYAGEMVVSISVLTPGMLSNHEERLQLRASSEADARAWVDALKDTVSLLVTQFPQQADDFYGRNSVVY</sequence>
<keyword evidence="7" id="KW-1185">Reference proteome</keyword>
<dbReference type="EMBL" id="VJMH01005371">
    <property type="protein sequence ID" value="KAF0696766.1"/>
    <property type="molecule type" value="Genomic_DNA"/>
</dbReference>
<dbReference type="EMBL" id="CAADRA010005392">
    <property type="protein sequence ID" value="VFT89338.1"/>
    <property type="molecule type" value="Genomic_DNA"/>
</dbReference>
<dbReference type="InterPro" id="IPR001202">
    <property type="entry name" value="WW_dom"/>
</dbReference>
<proteinExistence type="predicted"/>
<feature type="domain" description="WW" evidence="4">
    <location>
        <begin position="53"/>
        <end position="87"/>
    </location>
</feature>
<evidence type="ECO:0000256" key="1">
    <source>
        <dbReference type="SAM" id="Coils"/>
    </source>
</evidence>
<dbReference type="Proteomes" id="UP000332933">
    <property type="component" value="Unassembled WGS sequence"/>
</dbReference>
<evidence type="ECO:0000259" key="3">
    <source>
        <dbReference type="PROSITE" id="PS50003"/>
    </source>
</evidence>
<dbReference type="Gene3D" id="2.30.29.30">
    <property type="entry name" value="Pleckstrin-homology domain (PH domain)/Phosphotyrosine-binding domain (PTB)"/>
    <property type="match status" value="1"/>
</dbReference>
<reference evidence="5" key="2">
    <citation type="submission" date="2019-06" db="EMBL/GenBank/DDBJ databases">
        <title>Genomics analysis of Aphanomyces spp. identifies a new class of oomycete effector associated with host adaptation.</title>
        <authorList>
            <person name="Gaulin E."/>
        </authorList>
    </citation>
    <scope>NUCLEOTIDE SEQUENCE</scope>
    <source>
        <strain evidence="5">CBS 578.67</strain>
    </source>
</reference>
<gene>
    <name evidence="6" type="primary">Aste57867_12487</name>
    <name evidence="5" type="ORF">As57867_012441</name>
    <name evidence="6" type="ORF">ASTE57867_12487</name>
</gene>
<name>A0A485KWH0_9STRA</name>
<feature type="region of interest" description="Disordered" evidence="2">
    <location>
        <begin position="1090"/>
        <end position="1142"/>
    </location>
</feature>
<feature type="compositionally biased region" description="Basic and acidic residues" evidence="2">
    <location>
        <begin position="968"/>
        <end position="979"/>
    </location>
</feature>
<feature type="compositionally biased region" description="Polar residues" evidence="2">
    <location>
        <begin position="1090"/>
        <end position="1104"/>
    </location>
</feature>
<feature type="coiled-coil region" evidence="1">
    <location>
        <begin position="409"/>
        <end position="505"/>
    </location>
</feature>
<evidence type="ECO:0000256" key="2">
    <source>
        <dbReference type="SAM" id="MobiDB-lite"/>
    </source>
</evidence>